<accession>A0A0E3WG66</accession>
<gene>
    <name evidence="4" type="ORF">PRIO_0565</name>
</gene>
<dbReference type="PATRIC" id="fig|1073571.4.peg.576"/>
<dbReference type="STRING" id="483937.AMQ84_27605"/>
<organism evidence="4 5">
    <name type="scientific">Paenibacillus riograndensis SBR5</name>
    <dbReference type="NCBI Taxonomy" id="1073571"/>
    <lineage>
        <taxon>Bacteria</taxon>
        <taxon>Bacillati</taxon>
        <taxon>Bacillota</taxon>
        <taxon>Bacilli</taxon>
        <taxon>Bacillales</taxon>
        <taxon>Paenibacillaceae</taxon>
        <taxon>Paenibacillus</taxon>
        <taxon>Paenibacillus sonchi group</taxon>
    </lineage>
</organism>
<proteinExistence type="predicted"/>
<name>A0A0E3WG66_9BACL</name>
<dbReference type="SUPFAM" id="SSF55729">
    <property type="entry name" value="Acyl-CoA N-acyltransferases (Nat)"/>
    <property type="match status" value="1"/>
</dbReference>
<protein>
    <recommendedName>
        <fullName evidence="3">N-acetyltransferase domain-containing protein</fullName>
    </recommendedName>
</protein>
<evidence type="ECO:0000256" key="2">
    <source>
        <dbReference type="ARBA" id="ARBA00023315"/>
    </source>
</evidence>
<dbReference type="Pfam" id="PF00583">
    <property type="entry name" value="Acetyltransf_1"/>
    <property type="match status" value="1"/>
</dbReference>
<dbReference type="InterPro" id="IPR050832">
    <property type="entry name" value="Bact_Acetyltransf"/>
</dbReference>
<evidence type="ECO:0000313" key="4">
    <source>
        <dbReference type="EMBL" id="CQR51948.1"/>
    </source>
</evidence>
<evidence type="ECO:0000259" key="3">
    <source>
        <dbReference type="PROSITE" id="PS51186"/>
    </source>
</evidence>
<evidence type="ECO:0000313" key="5">
    <source>
        <dbReference type="Proteomes" id="UP000033163"/>
    </source>
</evidence>
<dbReference type="InterPro" id="IPR016181">
    <property type="entry name" value="Acyl_CoA_acyltransferase"/>
</dbReference>
<keyword evidence="1" id="KW-0808">Transferase</keyword>
<dbReference type="Gene3D" id="3.40.630.30">
    <property type="match status" value="1"/>
</dbReference>
<keyword evidence="2" id="KW-0012">Acyltransferase</keyword>
<dbReference type="HOGENOM" id="CLU_013985_34_1_9"/>
<dbReference type="GO" id="GO:0016747">
    <property type="term" value="F:acyltransferase activity, transferring groups other than amino-acyl groups"/>
    <property type="evidence" value="ECO:0007669"/>
    <property type="project" value="InterPro"/>
</dbReference>
<evidence type="ECO:0000256" key="1">
    <source>
        <dbReference type="ARBA" id="ARBA00022679"/>
    </source>
</evidence>
<reference evidence="5" key="1">
    <citation type="submission" date="2015-03" db="EMBL/GenBank/DDBJ databases">
        <authorList>
            <person name="Wibberg D."/>
        </authorList>
    </citation>
    <scope>NUCLEOTIDE SEQUENCE [LARGE SCALE GENOMIC DNA]</scope>
</reference>
<dbReference type="KEGG" id="pri:PRIO_0565"/>
<feature type="domain" description="N-acetyltransferase" evidence="3">
    <location>
        <begin position="1"/>
        <end position="139"/>
    </location>
</feature>
<dbReference type="PANTHER" id="PTHR43877">
    <property type="entry name" value="AMINOALKYLPHOSPHONATE N-ACETYLTRANSFERASE-RELATED-RELATED"/>
    <property type="match status" value="1"/>
</dbReference>
<dbReference type="CDD" id="cd04301">
    <property type="entry name" value="NAT_SF"/>
    <property type="match status" value="1"/>
</dbReference>
<dbReference type="PROSITE" id="PS51186">
    <property type="entry name" value="GNAT"/>
    <property type="match status" value="1"/>
</dbReference>
<dbReference type="RefSeq" id="WP_020426777.1">
    <property type="nucleotide sequence ID" value="NZ_AGBD01000231.1"/>
</dbReference>
<dbReference type="InterPro" id="IPR000182">
    <property type="entry name" value="GNAT_dom"/>
</dbReference>
<sequence length="139" mass="15602">MNYRPMTADDYEAAYRLWENTEGMNLSGADSREEILRYLERNPGMSQVAVNGDKTLAGTAMCGHDGRRGYMYHVAVSEDGRGQGVGRELVSRCLASLLQEGIEKCHLMVIESNALGRSFWTRIGWEERDGIVLFSSNTF</sequence>
<dbReference type="AlphaFoldDB" id="A0A0E3WG66"/>
<dbReference type="Proteomes" id="UP000033163">
    <property type="component" value="Chromosome I"/>
</dbReference>
<dbReference type="EMBL" id="LN831776">
    <property type="protein sequence ID" value="CQR51948.1"/>
    <property type="molecule type" value="Genomic_DNA"/>
</dbReference>